<keyword evidence="5" id="KW-0479">Metal-binding</keyword>
<dbReference type="PIRSF" id="PIRSF000722">
    <property type="entry name" value="Acetate_prop_kin"/>
    <property type="match status" value="1"/>
</dbReference>
<keyword evidence="1 5" id="KW-0808">Transferase</keyword>
<dbReference type="OMA" id="HKYVSQR"/>
<dbReference type="InterPro" id="IPR000890">
    <property type="entry name" value="Aliphatic_acid_kin_short-chain"/>
</dbReference>
<keyword evidence="2 5" id="KW-0547">Nucleotide-binding</keyword>
<dbReference type="GO" id="GO:0000287">
    <property type="term" value="F:magnesium ion binding"/>
    <property type="evidence" value="ECO:0007669"/>
    <property type="project" value="UniProtKB-UniRule"/>
</dbReference>
<dbReference type="GO" id="GO:0006083">
    <property type="term" value="P:acetate metabolic process"/>
    <property type="evidence" value="ECO:0007669"/>
    <property type="project" value="TreeGrafter"/>
</dbReference>
<dbReference type="PANTHER" id="PTHR21060:SF15">
    <property type="entry name" value="ACETATE KINASE-RELATED"/>
    <property type="match status" value="1"/>
</dbReference>
<comment type="cofactor">
    <cofactor evidence="5">
        <name>Mg(2+)</name>
        <dbReference type="ChEBI" id="CHEBI:18420"/>
    </cofactor>
    <cofactor evidence="5">
        <name>Mn(2+)</name>
        <dbReference type="ChEBI" id="CHEBI:29035"/>
    </cofactor>
    <text evidence="5">Mg(2+). Can also accept Mn(2+).</text>
</comment>
<feature type="binding site" evidence="5">
    <location>
        <begin position="327"/>
        <end position="331"/>
    </location>
    <ligand>
        <name>ATP</name>
        <dbReference type="ChEBI" id="CHEBI:30616"/>
    </ligand>
</feature>
<dbReference type="Pfam" id="PF00871">
    <property type="entry name" value="Acetate_kinase"/>
    <property type="match status" value="1"/>
</dbReference>
<dbReference type="Gene3D" id="3.30.420.40">
    <property type="match status" value="2"/>
</dbReference>
<comment type="subunit">
    <text evidence="5">Homodimer.</text>
</comment>
<dbReference type="RefSeq" id="WP_013188663.1">
    <property type="nucleotide sequence ID" value="NZ_CAMYEK010000017.1"/>
</dbReference>
<keyword evidence="5" id="KW-0460">Magnesium</keyword>
<evidence type="ECO:0000256" key="1">
    <source>
        <dbReference type="ARBA" id="ARBA00022679"/>
    </source>
</evidence>
<evidence type="ECO:0000313" key="7">
    <source>
        <dbReference type="EMBL" id="SQB64131.1"/>
    </source>
</evidence>
<dbReference type="CDD" id="cd24010">
    <property type="entry name" value="ASKHA_NBD_AcK_PK"/>
    <property type="match status" value="1"/>
</dbReference>
<evidence type="ECO:0000256" key="2">
    <source>
        <dbReference type="ARBA" id="ARBA00022741"/>
    </source>
</evidence>
<proteinExistence type="inferred from homology"/>
<feature type="binding site" evidence="5">
    <location>
        <position position="383"/>
    </location>
    <ligand>
        <name>Mg(2+)</name>
        <dbReference type="ChEBI" id="CHEBI:18420"/>
    </ligand>
</feature>
<keyword evidence="3 5" id="KW-0418">Kinase</keyword>
<dbReference type="GO" id="GO:0005524">
    <property type="term" value="F:ATP binding"/>
    <property type="evidence" value="ECO:0007669"/>
    <property type="project" value="UniProtKB-KW"/>
</dbReference>
<protein>
    <recommendedName>
        <fullName evidence="5">Acetate kinase</fullName>
        <ecNumber evidence="5">2.7.2.1</ecNumber>
    </recommendedName>
    <alternativeName>
        <fullName evidence="5">Acetokinase</fullName>
    </alternativeName>
</protein>
<comment type="subcellular location">
    <subcellularLocation>
        <location evidence="5">Cytoplasm</location>
    </subcellularLocation>
</comment>
<dbReference type="AlphaFoldDB" id="A0A2X2YMF1"/>
<feature type="binding site" evidence="5">
    <location>
        <begin position="279"/>
        <end position="281"/>
    </location>
    <ligand>
        <name>ATP</name>
        <dbReference type="ChEBI" id="CHEBI:30616"/>
    </ligand>
</feature>
<name>A0A2X2YMF1_9ACTO</name>
<evidence type="ECO:0000256" key="6">
    <source>
        <dbReference type="RuleBase" id="RU003835"/>
    </source>
</evidence>
<feature type="binding site" evidence="5">
    <location>
        <position position="17"/>
    </location>
    <ligand>
        <name>ATP</name>
        <dbReference type="ChEBI" id="CHEBI:30616"/>
    </ligand>
</feature>
<reference evidence="7 8" key="1">
    <citation type="submission" date="2018-06" db="EMBL/GenBank/DDBJ databases">
        <authorList>
            <consortium name="Pathogen Informatics"/>
            <person name="Doyle S."/>
        </authorList>
    </citation>
    <scope>NUCLEOTIDE SEQUENCE [LARGE SCALE GENOMIC DNA]</scope>
    <source>
        <strain evidence="7 8">NCTC11820</strain>
    </source>
</reference>
<comment type="similarity">
    <text evidence="5 6">Belongs to the acetokinase family.</text>
</comment>
<feature type="site" description="Transition state stabilizer" evidence="5">
    <location>
        <position position="180"/>
    </location>
</feature>
<dbReference type="PRINTS" id="PR00471">
    <property type="entry name" value="ACETATEKNASE"/>
</dbReference>
<dbReference type="GO" id="GO:0008776">
    <property type="term" value="F:acetate kinase activity"/>
    <property type="evidence" value="ECO:0007669"/>
    <property type="project" value="UniProtKB-UniRule"/>
</dbReference>
<feature type="site" description="Transition state stabilizer" evidence="5">
    <location>
        <position position="239"/>
    </location>
</feature>
<dbReference type="EC" id="2.7.2.1" evidence="5"/>
<dbReference type="Proteomes" id="UP000250245">
    <property type="component" value="Unassembled WGS sequence"/>
</dbReference>
<sequence>MRHQTIFVINSGSSSLKYQLIEPVSGDVLAKGQAERIGTDRGEVTHEVHASKFSAALPLPSHKEALTQIIEMFAAHGPDLQHVDLSGFGHRIVQGGWHFKGPAIVNDDVRAKIEELCDLAPLHNPAHLIGIDTAMELWPDLPHVAVFDTAYFAGLPEKSRSYALNKQVAHDYRIRRYGAHGTSHEFVANKVCDYLGDDTVKQITLHLGNGASACAELGRLPMDTSMGLTPLEGLVMGSRTGDIDPAVVFHLLRKGMSVDEVDTLFNKQSGMKGMCGDNDMRDVWKRRDEGDSDALLALQTYQQRLLKYIGAYTFELGGLDVLTFTAGIGENDDRIRRRLCEKLEFIGVKIDRERNENRDRSKAIWRISTDDSKVLVLVVPTNEELAIARQVVRLI</sequence>
<dbReference type="InterPro" id="IPR004372">
    <property type="entry name" value="Ac/propionate_kinase"/>
</dbReference>
<comment type="pathway">
    <text evidence="5">Metabolic intermediate biosynthesis; acetyl-CoA biosynthesis; acetyl-CoA from acetate: step 1/2.</text>
</comment>
<evidence type="ECO:0000313" key="8">
    <source>
        <dbReference type="Proteomes" id="UP000250245"/>
    </source>
</evidence>
<dbReference type="PANTHER" id="PTHR21060">
    <property type="entry name" value="ACETATE KINASE"/>
    <property type="match status" value="1"/>
</dbReference>
<dbReference type="GeneID" id="55564391"/>
<dbReference type="GO" id="GO:0005737">
    <property type="term" value="C:cytoplasm"/>
    <property type="evidence" value="ECO:0007669"/>
    <property type="project" value="UniProtKB-SubCell"/>
</dbReference>
<feature type="binding site" evidence="5">
    <location>
        <position position="91"/>
    </location>
    <ligand>
        <name>substrate</name>
    </ligand>
</feature>
<keyword evidence="4 5" id="KW-0067">ATP-binding</keyword>
<keyword evidence="5" id="KW-0963">Cytoplasm</keyword>
<evidence type="ECO:0000256" key="5">
    <source>
        <dbReference type="HAMAP-Rule" id="MF_00020"/>
    </source>
</evidence>
<feature type="active site" description="Proton donor/acceptor" evidence="5">
    <location>
        <position position="148"/>
    </location>
</feature>
<dbReference type="GO" id="GO:0006085">
    <property type="term" value="P:acetyl-CoA biosynthetic process"/>
    <property type="evidence" value="ECO:0007669"/>
    <property type="project" value="UniProtKB-UniRule"/>
</dbReference>
<dbReference type="HAMAP" id="MF_00020">
    <property type="entry name" value="Acetate_kinase"/>
    <property type="match status" value="1"/>
</dbReference>
<dbReference type="EMBL" id="UASJ01000001">
    <property type="protein sequence ID" value="SQB64131.1"/>
    <property type="molecule type" value="Genomic_DNA"/>
</dbReference>
<feature type="binding site" evidence="5">
    <location>
        <begin position="206"/>
        <end position="210"/>
    </location>
    <ligand>
        <name>ATP</name>
        <dbReference type="ChEBI" id="CHEBI:30616"/>
    </ligand>
</feature>
<dbReference type="NCBIfam" id="TIGR00016">
    <property type="entry name" value="ackA"/>
    <property type="match status" value="1"/>
</dbReference>
<dbReference type="InterPro" id="IPR043129">
    <property type="entry name" value="ATPase_NBD"/>
</dbReference>
<accession>A0A2X2YMF1</accession>
<evidence type="ECO:0000256" key="3">
    <source>
        <dbReference type="ARBA" id="ARBA00022777"/>
    </source>
</evidence>
<evidence type="ECO:0000256" key="4">
    <source>
        <dbReference type="ARBA" id="ARBA00022840"/>
    </source>
</evidence>
<dbReference type="UniPathway" id="UPA00340">
    <property type="reaction ID" value="UER00458"/>
</dbReference>
<gene>
    <name evidence="5 7" type="primary">ackA</name>
    <name evidence="7" type="ORF">NCTC11820_00462</name>
</gene>
<feature type="binding site" evidence="5">
    <location>
        <position position="10"/>
    </location>
    <ligand>
        <name>Mg(2+)</name>
        <dbReference type="ChEBI" id="CHEBI:18420"/>
    </ligand>
</feature>
<comment type="function">
    <text evidence="5">Catalyzes the formation of acetyl phosphate from acetate and ATP. Can also catalyze the reverse reaction.</text>
</comment>
<organism evidence="7 8">
    <name type="scientific">Mobiluncus curtisii</name>
    <dbReference type="NCBI Taxonomy" id="2051"/>
    <lineage>
        <taxon>Bacteria</taxon>
        <taxon>Bacillati</taxon>
        <taxon>Actinomycetota</taxon>
        <taxon>Actinomycetes</taxon>
        <taxon>Actinomycetales</taxon>
        <taxon>Actinomycetaceae</taxon>
        <taxon>Mobiluncus</taxon>
    </lineage>
</organism>
<comment type="catalytic activity">
    <reaction evidence="5">
        <text>acetate + ATP = acetyl phosphate + ADP</text>
        <dbReference type="Rhea" id="RHEA:11352"/>
        <dbReference type="ChEBI" id="CHEBI:22191"/>
        <dbReference type="ChEBI" id="CHEBI:30089"/>
        <dbReference type="ChEBI" id="CHEBI:30616"/>
        <dbReference type="ChEBI" id="CHEBI:456216"/>
        <dbReference type="EC" id="2.7.2.1"/>
    </reaction>
</comment>
<dbReference type="SUPFAM" id="SSF53067">
    <property type="entry name" value="Actin-like ATPase domain"/>
    <property type="match status" value="2"/>
</dbReference>